<comment type="caution">
    <text evidence="2">The sequence shown here is derived from an EMBL/GenBank/DDBJ whole genome shotgun (WGS) entry which is preliminary data.</text>
</comment>
<gene>
    <name evidence="2" type="ORF">ElyMa_000367500</name>
</gene>
<dbReference type="AlphaFoldDB" id="A0AAV4FF11"/>
<feature type="region of interest" description="Disordered" evidence="1">
    <location>
        <begin position="65"/>
        <end position="96"/>
    </location>
</feature>
<evidence type="ECO:0000313" key="2">
    <source>
        <dbReference type="EMBL" id="GFR71977.1"/>
    </source>
</evidence>
<protein>
    <submittedName>
        <fullName evidence="2">Uncharacterized protein</fullName>
    </submittedName>
</protein>
<keyword evidence="3" id="KW-1185">Reference proteome</keyword>
<dbReference type="Proteomes" id="UP000762676">
    <property type="component" value="Unassembled WGS sequence"/>
</dbReference>
<evidence type="ECO:0000313" key="3">
    <source>
        <dbReference type="Proteomes" id="UP000762676"/>
    </source>
</evidence>
<proteinExistence type="predicted"/>
<name>A0AAV4FF11_9GAST</name>
<reference evidence="2 3" key="1">
    <citation type="journal article" date="2021" name="Elife">
        <title>Chloroplast acquisition without the gene transfer in kleptoplastic sea slugs, Plakobranchus ocellatus.</title>
        <authorList>
            <person name="Maeda T."/>
            <person name="Takahashi S."/>
            <person name="Yoshida T."/>
            <person name="Shimamura S."/>
            <person name="Takaki Y."/>
            <person name="Nagai Y."/>
            <person name="Toyoda A."/>
            <person name="Suzuki Y."/>
            <person name="Arimoto A."/>
            <person name="Ishii H."/>
            <person name="Satoh N."/>
            <person name="Nishiyama T."/>
            <person name="Hasebe M."/>
            <person name="Maruyama T."/>
            <person name="Minagawa J."/>
            <person name="Obokata J."/>
            <person name="Shigenobu S."/>
        </authorList>
    </citation>
    <scope>NUCLEOTIDE SEQUENCE [LARGE SCALE GENOMIC DNA]</scope>
</reference>
<evidence type="ECO:0000256" key="1">
    <source>
        <dbReference type="SAM" id="MobiDB-lite"/>
    </source>
</evidence>
<sequence length="159" mass="17843">MAVHFTLFRSWTRNCTTADQELLKKTLVQAQLQYLRHIIGKLVRLTGTLQELVAALREHISGSPSHAPIISRKKAEKRQRTATTSSSESSDEGEPEVDLTAFTHTVLKGTMWLSTCTTTNSCILGRLQMSTEGTWQLSLSFMEQCGLKDNSFRWPGVED</sequence>
<dbReference type="EMBL" id="BMAT01000725">
    <property type="protein sequence ID" value="GFR71977.1"/>
    <property type="molecule type" value="Genomic_DNA"/>
</dbReference>
<organism evidence="2 3">
    <name type="scientific">Elysia marginata</name>
    <dbReference type="NCBI Taxonomy" id="1093978"/>
    <lineage>
        <taxon>Eukaryota</taxon>
        <taxon>Metazoa</taxon>
        <taxon>Spiralia</taxon>
        <taxon>Lophotrochozoa</taxon>
        <taxon>Mollusca</taxon>
        <taxon>Gastropoda</taxon>
        <taxon>Heterobranchia</taxon>
        <taxon>Euthyneura</taxon>
        <taxon>Panpulmonata</taxon>
        <taxon>Sacoglossa</taxon>
        <taxon>Placobranchoidea</taxon>
        <taxon>Plakobranchidae</taxon>
        <taxon>Elysia</taxon>
    </lineage>
</organism>
<accession>A0AAV4FF11</accession>